<dbReference type="RefSeq" id="WP_349877171.1">
    <property type="nucleotide sequence ID" value="NZ_CP157974.1"/>
</dbReference>
<organism evidence="2">
    <name type="scientific">Micromonospora sp. HUAS YX12</name>
    <dbReference type="NCBI Taxonomy" id="3156396"/>
    <lineage>
        <taxon>Bacteria</taxon>
        <taxon>Bacillati</taxon>
        <taxon>Actinomycetota</taxon>
        <taxon>Actinomycetes</taxon>
        <taxon>Micromonosporales</taxon>
        <taxon>Micromonosporaceae</taxon>
        <taxon>Micromonospora</taxon>
    </lineage>
</organism>
<evidence type="ECO:0000256" key="1">
    <source>
        <dbReference type="SAM" id="MobiDB-lite"/>
    </source>
</evidence>
<dbReference type="EMBL" id="CP157974">
    <property type="protein sequence ID" value="XBT80724.1"/>
    <property type="molecule type" value="Genomic_DNA"/>
</dbReference>
<feature type="region of interest" description="Disordered" evidence="1">
    <location>
        <begin position="230"/>
        <end position="265"/>
    </location>
</feature>
<protein>
    <submittedName>
        <fullName evidence="2">Uncharacterized protein</fullName>
    </submittedName>
</protein>
<evidence type="ECO:0000313" key="2">
    <source>
        <dbReference type="EMBL" id="XBT80724.1"/>
    </source>
</evidence>
<accession>A0AAU7QWZ3</accession>
<proteinExistence type="predicted"/>
<reference evidence="2" key="1">
    <citation type="submission" date="2024-06" db="EMBL/GenBank/DDBJ databases">
        <title>Micromonospora sp. strain HUAS YX12 genome sequences.</title>
        <authorList>
            <person name="Mo P."/>
        </authorList>
    </citation>
    <scope>NUCLEOTIDE SEQUENCE</scope>
    <source>
        <strain evidence="2">HUAS YX12</strain>
    </source>
</reference>
<name>A0AAU7QWZ3_9ACTN</name>
<dbReference type="AlphaFoldDB" id="A0AAU7QWZ3"/>
<gene>
    <name evidence="2" type="ORF">ABIH81_24185</name>
</gene>
<sequence length="265" mass="29274">MTSVVRLNRWAQVDPAAHPYDPAAAVDVIRRLARPVPPAAPAFPSLRPGDPVAWDAYRRACQQSLEWNTAMADALVREYGPWAFGWGMAPHVTWDRWAPVVTSPEETLVLVAQELTRWRRWLEGTADRFGRLLPSLRAAAGPGDTVAAWEAAITELLTATVAWVEDDDGWQGWCDRVLTWLLTAAGLPEERSATLVDRALGARFYGWVRLSAADVADIAEHLARDVVGPRDGAFAGPGQGGDDWPDTWPEGWPSWRATNRARPHS</sequence>